<dbReference type="PANTHER" id="PTHR11695">
    <property type="entry name" value="ALCOHOL DEHYDROGENASE RELATED"/>
    <property type="match status" value="1"/>
</dbReference>
<evidence type="ECO:0000256" key="2">
    <source>
        <dbReference type="RuleBase" id="RU361277"/>
    </source>
</evidence>
<dbReference type="EMBL" id="VATY01000007">
    <property type="protein sequence ID" value="TMM51971.1"/>
    <property type="molecule type" value="Genomic_DNA"/>
</dbReference>
<dbReference type="GO" id="GO:0008270">
    <property type="term" value="F:zinc ion binding"/>
    <property type="evidence" value="ECO:0007669"/>
    <property type="project" value="InterPro"/>
</dbReference>
<keyword evidence="5" id="KW-1185">Reference proteome</keyword>
<reference evidence="4 5" key="1">
    <citation type="submission" date="2019-05" db="EMBL/GenBank/DDBJ databases">
        <authorList>
            <person name="Zhang J.-Y."/>
            <person name="Feg X."/>
            <person name="Du Z.-J."/>
        </authorList>
    </citation>
    <scope>NUCLEOTIDE SEQUENCE [LARGE SCALE GENOMIC DNA]</scope>
    <source>
        <strain evidence="4 5">RZ26</strain>
    </source>
</reference>
<dbReference type="InterPro" id="IPR036291">
    <property type="entry name" value="NAD(P)-bd_dom_sf"/>
</dbReference>
<keyword evidence="1" id="KW-0560">Oxidoreductase</keyword>
<dbReference type="RefSeq" id="WP_138660089.1">
    <property type="nucleotide sequence ID" value="NZ_VATY01000007.1"/>
</dbReference>
<comment type="caution">
    <text evidence="4">The sequence shown here is derived from an EMBL/GenBank/DDBJ whole genome shotgun (WGS) entry which is preliminary data.</text>
</comment>
<dbReference type="Gene3D" id="3.40.50.720">
    <property type="entry name" value="NAD(P)-binding Rossmann-like Domain"/>
    <property type="match status" value="1"/>
</dbReference>
<proteinExistence type="inferred from homology"/>
<dbReference type="InterPro" id="IPR011032">
    <property type="entry name" value="GroES-like_sf"/>
</dbReference>
<feature type="domain" description="Enoyl reductase (ER)" evidence="3">
    <location>
        <begin position="10"/>
        <end position="302"/>
    </location>
</feature>
<name>A0A5S3PDH4_9FLAO</name>
<gene>
    <name evidence="4" type="ORF">FEE95_21380</name>
</gene>
<accession>A0A5S3PDH4</accession>
<dbReference type="InterPro" id="IPR020843">
    <property type="entry name" value="ER"/>
</dbReference>
<dbReference type="Pfam" id="PF08240">
    <property type="entry name" value="ADH_N"/>
    <property type="match status" value="1"/>
</dbReference>
<keyword evidence="2" id="KW-0862">Zinc</keyword>
<dbReference type="Pfam" id="PF00107">
    <property type="entry name" value="ADH_zinc_N"/>
    <property type="match status" value="1"/>
</dbReference>
<dbReference type="Proteomes" id="UP000310314">
    <property type="component" value="Unassembled WGS sequence"/>
</dbReference>
<evidence type="ECO:0000313" key="5">
    <source>
        <dbReference type="Proteomes" id="UP000310314"/>
    </source>
</evidence>
<dbReference type="InterPro" id="IPR013149">
    <property type="entry name" value="ADH-like_C"/>
</dbReference>
<organism evidence="4 5">
    <name type="scientific">Maribacter algarum</name>
    <name type="common">ex Zhang et al. 2020</name>
    <dbReference type="NCBI Taxonomy" id="2578118"/>
    <lineage>
        <taxon>Bacteria</taxon>
        <taxon>Pseudomonadati</taxon>
        <taxon>Bacteroidota</taxon>
        <taxon>Flavobacteriia</taxon>
        <taxon>Flavobacteriales</taxon>
        <taxon>Flavobacteriaceae</taxon>
        <taxon>Maribacter</taxon>
    </lineage>
</organism>
<dbReference type="PANTHER" id="PTHR11695:SF648">
    <property type="entry name" value="ZINC-BINDING OXIDOREDUCTASE"/>
    <property type="match status" value="1"/>
</dbReference>
<dbReference type="InterPro" id="IPR002328">
    <property type="entry name" value="ADH_Zn_CS"/>
</dbReference>
<dbReference type="OrthoDB" id="9787435at2"/>
<dbReference type="AlphaFoldDB" id="A0A5S3PDH4"/>
<dbReference type="SUPFAM" id="SSF50129">
    <property type="entry name" value="GroES-like"/>
    <property type="match status" value="1"/>
</dbReference>
<dbReference type="GO" id="GO:0016616">
    <property type="term" value="F:oxidoreductase activity, acting on the CH-OH group of donors, NAD or NADP as acceptor"/>
    <property type="evidence" value="ECO:0007669"/>
    <property type="project" value="UniProtKB-ARBA"/>
</dbReference>
<evidence type="ECO:0000313" key="4">
    <source>
        <dbReference type="EMBL" id="TMM51971.1"/>
    </source>
</evidence>
<dbReference type="CDD" id="cd08267">
    <property type="entry name" value="MDR1"/>
    <property type="match status" value="1"/>
</dbReference>
<dbReference type="PROSITE" id="PS00059">
    <property type="entry name" value="ADH_ZINC"/>
    <property type="match status" value="1"/>
</dbReference>
<evidence type="ECO:0000256" key="1">
    <source>
        <dbReference type="ARBA" id="ARBA00023002"/>
    </source>
</evidence>
<dbReference type="InterPro" id="IPR050700">
    <property type="entry name" value="YIM1/Zinc_Alcohol_DH_Fams"/>
</dbReference>
<comment type="cofactor">
    <cofactor evidence="2">
        <name>Zn(2+)</name>
        <dbReference type="ChEBI" id="CHEBI:29105"/>
    </cofactor>
</comment>
<dbReference type="Gene3D" id="3.90.180.10">
    <property type="entry name" value="Medium-chain alcohol dehydrogenases, catalytic domain"/>
    <property type="match status" value="1"/>
</dbReference>
<dbReference type="InterPro" id="IPR013154">
    <property type="entry name" value="ADH-like_N"/>
</dbReference>
<sequence length="306" mass="34277">MKAVVYSKYGAPEVLQLKELEKPVPKSNEILIKVFATSVTSGDVRLRASDFPPLFWLPARLIFGLFRPKKQILGHEWSGVIEQLGSKASKFKVGDEVFGTTTMLRTGAYAEYMCIPEHWSQGVVIKKSKQLSHKEAAVLPIGCMTALFLLQKANIQRDQKVLIYGASGSVGSYAVQIANYFGTRVTGVCSTRNIEMVEQLGAETVIDYKKQDYTQSPERYDIVFDAVGKTSKSAAKKILKDNGKFVTTKMLTKESTELLLQARQLAETEKVKPFIDKEYNLKNIVEIHRYVDSGRKRGNVSVVMNH</sequence>
<comment type="similarity">
    <text evidence="2">Belongs to the zinc-containing alcohol dehydrogenase family.</text>
</comment>
<keyword evidence="2" id="KW-0479">Metal-binding</keyword>
<dbReference type="SMART" id="SM00829">
    <property type="entry name" value="PKS_ER"/>
    <property type="match status" value="1"/>
</dbReference>
<protein>
    <submittedName>
        <fullName evidence="4">NAD(P)-dependent alcohol dehydrogenase</fullName>
    </submittedName>
</protein>
<dbReference type="SUPFAM" id="SSF51735">
    <property type="entry name" value="NAD(P)-binding Rossmann-fold domains"/>
    <property type="match status" value="1"/>
</dbReference>
<evidence type="ECO:0000259" key="3">
    <source>
        <dbReference type="SMART" id="SM00829"/>
    </source>
</evidence>